<dbReference type="AlphaFoldDB" id="A0A1F7S222"/>
<dbReference type="Proteomes" id="UP000179266">
    <property type="component" value="Unassembled WGS sequence"/>
</dbReference>
<evidence type="ECO:0000313" key="3">
    <source>
        <dbReference type="Proteomes" id="UP000179266"/>
    </source>
</evidence>
<feature type="transmembrane region" description="Helical" evidence="1">
    <location>
        <begin position="78"/>
        <end position="100"/>
    </location>
</feature>
<keyword evidence="1" id="KW-1133">Transmembrane helix</keyword>
<evidence type="ECO:0000313" key="2">
    <source>
        <dbReference type="EMBL" id="OGL47294.1"/>
    </source>
</evidence>
<protein>
    <submittedName>
        <fullName evidence="2">Uncharacterized protein</fullName>
    </submittedName>
</protein>
<gene>
    <name evidence="2" type="ORF">A2161_18715</name>
</gene>
<accession>A0A1F7S222</accession>
<name>A0A1F7S222_9BACT</name>
<keyword evidence="1" id="KW-0472">Membrane</keyword>
<proteinExistence type="predicted"/>
<evidence type="ECO:0000256" key="1">
    <source>
        <dbReference type="SAM" id="Phobius"/>
    </source>
</evidence>
<feature type="transmembrane region" description="Helical" evidence="1">
    <location>
        <begin position="138"/>
        <end position="167"/>
    </location>
</feature>
<feature type="transmembrane region" description="Helical" evidence="1">
    <location>
        <begin position="51"/>
        <end position="72"/>
    </location>
</feature>
<sequence length="183" mass="20797">MTIQDLINLVGQYPFIMFVWFVTIPVLSYLFGRLHDQNGGAKAPWKYIYSVMIYLVCLPGILAAVLTAYSLFFIRENLLNANLLVYFLPIISMAVSLFLIRKSVDFDDIPGFDRISGLMIVIAITFVLVLAIEKTRIWLFFGGSITRLIILVGGLLALLKWGAYMLFRKKDEPGRKRPSIPLD</sequence>
<dbReference type="EMBL" id="MGDD01000087">
    <property type="protein sequence ID" value="OGL47294.1"/>
    <property type="molecule type" value="Genomic_DNA"/>
</dbReference>
<keyword evidence="1" id="KW-0812">Transmembrane</keyword>
<organism evidence="2 3">
    <name type="scientific">Candidatus Schekmanbacteria bacterium RBG_13_48_7</name>
    <dbReference type="NCBI Taxonomy" id="1817878"/>
    <lineage>
        <taxon>Bacteria</taxon>
        <taxon>Candidatus Schekmaniibacteriota</taxon>
    </lineage>
</organism>
<reference evidence="2 3" key="1">
    <citation type="journal article" date="2016" name="Nat. Commun.">
        <title>Thousands of microbial genomes shed light on interconnected biogeochemical processes in an aquifer system.</title>
        <authorList>
            <person name="Anantharaman K."/>
            <person name="Brown C.T."/>
            <person name="Hug L.A."/>
            <person name="Sharon I."/>
            <person name="Castelle C.J."/>
            <person name="Probst A.J."/>
            <person name="Thomas B.C."/>
            <person name="Singh A."/>
            <person name="Wilkins M.J."/>
            <person name="Karaoz U."/>
            <person name="Brodie E.L."/>
            <person name="Williams K.H."/>
            <person name="Hubbard S.S."/>
            <person name="Banfield J.F."/>
        </authorList>
    </citation>
    <scope>NUCLEOTIDE SEQUENCE [LARGE SCALE GENOMIC DNA]</scope>
</reference>
<feature type="transmembrane region" description="Helical" evidence="1">
    <location>
        <begin position="12"/>
        <end position="31"/>
    </location>
</feature>
<feature type="transmembrane region" description="Helical" evidence="1">
    <location>
        <begin position="112"/>
        <end position="132"/>
    </location>
</feature>
<comment type="caution">
    <text evidence="2">The sequence shown here is derived from an EMBL/GenBank/DDBJ whole genome shotgun (WGS) entry which is preliminary data.</text>
</comment>